<keyword evidence="3 6" id="KW-0812">Transmembrane</keyword>
<sequence>MQQSRLWTRTFTLVCLCSFFVFMNFYTLATSLPIIVAKHWNGNQSHIGLAMTVFIVAALLFRPIVGSLAGVWSPRALILTSVIFFLAASLLYPAVNGLLILFVLRFLHGSSFGMASTATSAVAADLVPASRKGEGIGSFSLFTSLAMVIGPFVGLSVTGSGNPSLLFVMCGAFSVAALICAVLAGLPVAARKPAASGRAQRRKMTWRALIEPAAVPISLTGFFLAFAYSGITSFISVYADELGIASSASLFFVCFAALIVIPRPFVGKLFDRIGPNILVYPSVVVFAAGMLLLAFAHSVAVFLVSGAVIGLGYGILLPIFQTIAVQAAPAERSGLATSTYWLLLDTGFGLGSILLGMLAMHTKYSGVYLTSSAVVALTALFYYLLHHSADKRKTPTEAVKTVSHHP</sequence>
<accession>A0ABV8K9Q0</accession>
<comment type="subcellular location">
    <subcellularLocation>
        <location evidence="1">Cell membrane</location>
        <topology evidence="1">Multi-pass membrane protein</topology>
    </subcellularLocation>
</comment>
<comment type="caution">
    <text evidence="8">The sequence shown here is derived from an EMBL/GenBank/DDBJ whole genome shotgun (WGS) entry which is preliminary data.</text>
</comment>
<dbReference type="RefSeq" id="WP_377721335.1">
    <property type="nucleotide sequence ID" value="NZ_JBHSAM010000034.1"/>
</dbReference>
<feature type="transmembrane region" description="Helical" evidence="6">
    <location>
        <begin position="243"/>
        <end position="265"/>
    </location>
</feature>
<keyword evidence="4 6" id="KW-1133">Transmembrane helix</keyword>
<evidence type="ECO:0000256" key="6">
    <source>
        <dbReference type="SAM" id="Phobius"/>
    </source>
</evidence>
<evidence type="ECO:0000256" key="5">
    <source>
        <dbReference type="ARBA" id="ARBA00023136"/>
    </source>
</evidence>
<dbReference type="SUPFAM" id="SSF103473">
    <property type="entry name" value="MFS general substrate transporter"/>
    <property type="match status" value="1"/>
</dbReference>
<feature type="transmembrane region" description="Helical" evidence="6">
    <location>
        <begin position="12"/>
        <end position="35"/>
    </location>
</feature>
<dbReference type="EMBL" id="JBHSAM010000034">
    <property type="protein sequence ID" value="MFC4102719.1"/>
    <property type="molecule type" value="Genomic_DNA"/>
</dbReference>
<evidence type="ECO:0000313" key="8">
    <source>
        <dbReference type="EMBL" id="MFC4102719.1"/>
    </source>
</evidence>
<feature type="transmembrane region" description="Helical" evidence="6">
    <location>
        <begin position="47"/>
        <end position="65"/>
    </location>
</feature>
<dbReference type="Gene3D" id="1.20.1250.20">
    <property type="entry name" value="MFS general substrate transporter like domains"/>
    <property type="match status" value="1"/>
</dbReference>
<feature type="transmembrane region" description="Helical" evidence="6">
    <location>
        <begin position="77"/>
        <end position="104"/>
    </location>
</feature>
<dbReference type="InterPro" id="IPR011701">
    <property type="entry name" value="MFS"/>
</dbReference>
<evidence type="ECO:0000313" key="9">
    <source>
        <dbReference type="Proteomes" id="UP001595715"/>
    </source>
</evidence>
<dbReference type="InterPro" id="IPR052714">
    <property type="entry name" value="MFS_Exporter"/>
</dbReference>
<keyword evidence="2" id="KW-0813">Transport</keyword>
<feature type="transmembrane region" description="Helical" evidence="6">
    <location>
        <begin position="340"/>
        <end position="360"/>
    </location>
</feature>
<evidence type="ECO:0000256" key="3">
    <source>
        <dbReference type="ARBA" id="ARBA00022692"/>
    </source>
</evidence>
<dbReference type="PROSITE" id="PS50850">
    <property type="entry name" value="MFS"/>
    <property type="match status" value="1"/>
</dbReference>
<keyword evidence="9" id="KW-1185">Reference proteome</keyword>
<evidence type="ECO:0000259" key="7">
    <source>
        <dbReference type="PROSITE" id="PS50850"/>
    </source>
</evidence>
<proteinExistence type="predicted"/>
<feature type="transmembrane region" description="Helical" evidence="6">
    <location>
        <begin position="165"/>
        <end position="188"/>
    </location>
</feature>
<dbReference type="PANTHER" id="PTHR23531">
    <property type="entry name" value="QUINOLENE RESISTANCE PROTEIN NORA"/>
    <property type="match status" value="1"/>
</dbReference>
<dbReference type="InterPro" id="IPR036259">
    <property type="entry name" value="MFS_trans_sf"/>
</dbReference>
<feature type="transmembrane region" description="Helical" evidence="6">
    <location>
        <begin position="366"/>
        <end position="385"/>
    </location>
</feature>
<feature type="transmembrane region" description="Helical" evidence="6">
    <location>
        <begin position="302"/>
        <end position="328"/>
    </location>
</feature>
<keyword evidence="5 6" id="KW-0472">Membrane</keyword>
<protein>
    <submittedName>
        <fullName evidence="8">MFS transporter</fullName>
    </submittedName>
</protein>
<gene>
    <name evidence="8" type="ORF">ACFOZ8_24160</name>
</gene>
<feature type="transmembrane region" description="Helical" evidence="6">
    <location>
        <begin position="277"/>
        <end position="296"/>
    </location>
</feature>
<dbReference type="PANTHER" id="PTHR23531:SF2">
    <property type="entry name" value="PERMEASE"/>
    <property type="match status" value="1"/>
</dbReference>
<dbReference type="InterPro" id="IPR020846">
    <property type="entry name" value="MFS_dom"/>
</dbReference>
<name>A0ABV8K9Q0_9BACL</name>
<feature type="transmembrane region" description="Helical" evidence="6">
    <location>
        <begin position="209"/>
        <end position="231"/>
    </location>
</feature>
<evidence type="ECO:0000256" key="4">
    <source>
        <dbReference type="ARBA" id="ARBA00022989"/>
    </source>
</evidence>
<reference evidence="9" key="1">
    <citation type="journal article" date="2019" name="Int. J. Syst. Evol. Microbiol.">
        <title>The Global Catalogue of Microorganisms (GCM) 10K type strain sequencing project: providing services to taxonomists for standard genome sequencing and annotation.</title>
        <authorList>
            <consortium name="The Broad Institute Genomics Platform"/>
            <consortium name="The Broad Institute Genome Sequencing Center for Infectious Disease"/>
            <person name="Wu L."/>
            <person name="Ma J."/>
        </authorList>
    </citation>
    <scope>NUCLEOTIDE SEQUENCE [LARGE SCALE GENOMIC DNA]</scope>
    <source>
        <strain evidence="9">IBRC-M 10987</strain>
    </source>
</reference>
<evidence type="ECO:0000256" key="2">
    <source>
        <dbReference type="ARBA" id="ARBA00022448"/>
    </source>
</evidence>
<feature type="transmembrane region" description="Helical" evidence="6">
    <location>
        <begin position="139"/>
        <end position="159"/>
    </location>
</feature>
<dbReference type="CDD" id="cd17489">
    <property type="entry name" value="MFS_YfcJ_like"/>
    <property type="match status" value="1"/>
</dbReference>
<evidence type="ECO:0000256" key="1">
    <source>
        <dbReference type="ARBA" id="ARBA00004651"/>
    </source>
</evidence>
<dbReference type="Proteomes" id="UP001595715">
    <property type="component" value="Unassembled WGS sequence"/>
</dbReference>
<dbReference type="Pfam" id="PF07690">
    <property type="entry name" value="MFS_1"/>
    <property type="match status" value="1"/>
</dbReference>
<organism evidence="8 9">
    <name type="scientific">Paenibacillus xanthanilyticus</name>
    <dbReference type="NCBI Taxonomy" id="1783531"/>
    <lineage>
        <taxon>Bacteria</taxon>
        <taxon>Bacillati</taxon>
        <taxon>Bacillota</taxon>
        <taxon>Bacilli</taxon>
        <taxon>Bacillales</taxon>
        <taxon>Paenibacillaceae</taxon>
        <taxon>Paenibacillus</taxon>
    </lineage>
</organism>
<feature type="domain" description="Major facilitator superfamily (MFS) profile" evidence="7">
    <location>
        <begin position="10"/>
        <end position="390"/>
    </location>
</feature>